<evidence type="ECO:0000256" key="5">
    <source>
        <dbReference type="ARBA" id="ARBA00023015"/>
    </source>
</evidence>
<feature type="compositionally biased region" description="Polar residues" evidence="10">
    <location>
        <begin position="384"/>
        <end position="395"/>
    </location>
</feature>
<dbReference type="PRINTS" id="PR00619">
    <property type="entry name" value="GATAZNFINGER"/>
</dbReference>
<feature type="region of interest" description="Disordered" evidence="10">
    <location>
        <begin position="601"/>
        <end position="641"/>
    </location>
</feature>
<proteinExistence type="predicted"/>
<dbReference type="InterPro" id="IPR013088">
    <property type="entry name" value="Znf_NHR/GATA"/>
</dbReference>
<evidence type="ECO:0000256" key="2">
    <source>
        <dbReference type="ARBA" id="ARBA00022723"/>
    </source>
</evidence>
<dbReference type="InterPro" id="IPR000679">
    <property type="entry name" value="Znf_GATA"/>
</dbReference>
<feature type="compositionally biased region" description="Low complexity" evidence="10">
    <location>
        <begin position="798"/>
        <end position="811"/>
    </location>
</feature>
<dbReference type="EMBL" id="BAAFGZ010000017">
    <property type="protein sequence ID" value="GAB0132456.1"/>
    <property type="molecule type" value="Genomic_DNA"/>
</dbReference>
<keyword evidence="3 9" id="KW-0863">Zinc-finger</keyword>
<evidence type="ECO:0000256" key="9">
    <source>
        <dbReference type="PROSITE-ProRule" id="PRU00094"/>
    </source>
</evidence>
<dbReference type="Gene3D" id="3.30.50.10">
    <property type="entry name" value="Erythroid Transcription Factor GATA-1, subunit A"/>
    <property type="match status" value="1"/>
</dbReference>
<feature type="compositionally biased region" description="Low complexity" evidence="10">
    <location>
        <begin position="826"/>
        <end position="855"/>
    </location>
</feature>
<organism evidence="12 13">
    <name type="scientific">Epichloe bromicola</name>
    <dbReference type="NCBI Taxonomy" id="79588"/>
    <lineage>
        <taxon>Eukaryota</taxon>
        <taxon>Fungi</taxon>
        <taxon>Dikarya</taxon>
        <taxon>Ascomycota</taxon>
        <taxon>Pezizomycotina</taxon>
        <taxon>Sordariomycetes</taxon>
        <taxon>Hypocreomycetidae</taxon>
        <taxon>Hypocreales</taxon>
        <taxon>Clavicipitaceae</taxon>
        <taxon>Epichloe</taxon>
    </lineage>
</organism>
<evidence type="ECO:0000313" key="13">
    <source>
        <dbReference type="Proteomes" id="UP001562357"/>
    </source>
</evidence>
<dbReference type="Pfam" id="PF00320">
    <property type="entry name" value="GATA"/>
    <property type="match status" value="1"/>
</dbReference>
<dbReference type="SMART" id="SM00401">
    <property type="entry name" value="ZnF_GATA"/>
    <property type="match status" value="1"/>
</dbReference>
<feature type="region of interest" description="Disordered" evidence="10">
    <location>
        <begin position="922"/>
        <end position="944"/>
    </location>
</feature>
<feature type="region of interest" description="Disordered" evidence="10">
    <location>
        <begin position="175"/>
        <end position="273"/>
    </location>
</feature>
<dbReference type="Pfam" id="PF08550">
    <property type="entry name" value="GATA_AreA"/>
    <property type="match status" value="1"/>
</dbReference>
<comment type="caution">
    <text evidence="12">The sequence shown here is derived from an EMBL/GenBank/DDBJ whole genome shotgun (WGS) entry which is preliminary data.</text>
</comment>
<dbReference type="SUPFAM" id="SSF57716">
    <property type="entry name" value="Glucocorticoid receptor-like (DNA-binding domain)"/>
    <property type="match status" value="1"/>
</dbReference>
<protein>
    <recommendedName>
        <fullName evidence="11">GATA-type domain-containing protein</fullName>
    </recommendedName>
</protein>
<keyword evidence="13" id="KW-1185">Reference proteome</keyword>
<accession>A0ABQ0CG91</accession>
<evidence type="ECO:0000256" key="3">
    <source>
        <dbReference type="ARBA" id="ARBA00022771"/>
    </source>
</evidence>
<feature type="compositionally biased region" description="Basic and acidic residues" evidence="10">
    <location>
        <begin position="123"/>
        <end position="133"/>
    </location>
</feature>
<keyword evidence="5" id="KW-0805">Transcription regulation</keyword>
<gene>
    <name evidence="12" type="primary">g891</name>
    <name evidence="12" type="ORF">EsDP_00000891</name>
</gene>
<evidence type="ECO:0000259" key="11">
    <source>
        <dbReference type="PROSITE" id="PS50114"/>
    </source>
</evidence>
<dbReference type="InterPro" id="IPR039355">
    <property type="entry name" value="Transcription_factor_GATA"/>
</dbReference>
<dbReference type="PANTHER" id="PTHR10071">
    <property type="entry name" value="TRANSCRIPTION FACTOR GATA FAMILY MEMBER"/>
    <property type="match status" value="1"/>
</dbReference>
<feature type="compositionally biased region" description="Polar residues" evidence="10">
    <location>
        <begin position="737"/>
        <end position="753"/>
    </location>
</feature>
<feature type="domain" description="GATA-type" evidence="11">
    <location>
        <begin position="666"/>
        <end position="719"/>
    </location>
</feature>
<feature type="region of interest" description="Disordered" evidence="10">
    <location>
        <begin position="1"/>
        <end position="33"/>
    </location>
</feature>
<dbReference type="CDD" id="cd00202">
    <property type="entry name" value="ZnF_GATA"/>
    <property type="match status" value="1"/>
</dbReference>
<keyword evidence="8" id="KW-0539">Nucleus</keyword>
<evidence type="ECO:0000256" key="7">
    <source>
        <dbReference type="ARBA" id="ARBA00023163"/>
    </source>
</evidence>
<reference evidence="13" key="1">
    <citation type="submission" date="2024-06" db="EMBL/GenBank/DDBJ databases">
        <title>Draft Genome Sequences of Epichloe bromicola Strains Isolated from Elymus ciliaris.</title>
        <authorList>
            <consortium name="Epichloe bromicola genome sequencing consortium"/>
            <person name="Miura A."/>
            <person name="Imano S."/>
            <person name="Ashida A."/>
            <person name="Sato I."/>
            <person name="Chiba S."/>
            <person name="Tanaka A."/>
            <person name="Camagna M."/>
            <person name="Takemoto D."/>
        </authorList>
    </citation>
    <scope>NUCLEOTIDE SEQUENCE [LARGE SCALE GENOMIC DNA]</scope>
    <source>
        <strain evidence="13">DP</strain>
    </source>
</reference>
<feature type="compositionally biased region" description="Polar residues" evidence="10">
    <location>
        <begin position="878"/>
        <end position="895"/>
    </location>
</feature>
<feature type="region of interest" description="Disordered" evidence="10">
    <location>
        <begin position="551"/>
        <end position="589"/>
    </location>
</feature>
<feature type="compositionally biased region" description="Polar residues" evidence="10">
    <location>
        <begin position="564"/>
        <end position="588"/>
    </location>
</feature>
<feature type="compositionally biased region" description="Polar residues" evidence="10">
    <location>
        <begin position="210"/>
        <end position="229"/>
    </location>
</feature>
<evidence type="ECO:0000313" key="12">
    <source>
        <dbReference type="EMBL" id="GAB0132456.1"/>
    </source>
</evidence>
<name>A0ABQ0CG91_9HYPO</name>
<comment type="subcellular location">
    <subcellularLocation>
        <location evidence="1">Nucleus</location>
    </subcellularLocation>
</comment>
<dbReference type="PANTHER" id="PTHR10071:SF281">
    <property type="entry name" value="BOX A-BINDING FACTOR-RELATED"/>
    <property type="match status" value="1"/>
</dbReference>
<keyword evidence="6" id="KW-0534">Nitrate assimilation</keyword>
<feature type="region of interest" description="Disordered" evidence="10">
    <location>
        <begin position="365"/>
        <end position="407"/>
    </location>
</feature>
<evidence type="ECO:0000256" key="6">
    <source>
        <dbReference type="ARBA" id="ARBA00023063"/>
    </source>
</evidence>
<evidence type="ECO:0000256" key="10">
    <source>
        <dbReference type="SAM" id="MobiDB-lite"/>
    </source>
</evidence>
<dbReference type="PROSITE" id="PS00344">
    <property type="entry name" value="GATA_ZN_FINGER_1"/>
    <property type="match status" value="1"/>
</dbReference>
<feature type="region of interest" description="Disordered" evidence="10">
    <location>
        <begin position="123"/>
        <end position="148"/>
    </location>
</feature>
<dbReference type="PROSITE" id="PS50114">
    <property type="entry name" value="GATA_ZN_FINGER_2"/>
    <property type="match status" value="1"/>
</dbReference>
<feature type="compositionally biased region" description="Basic and acidic residues" evidence="10">
    <location>
        <begin position="1"/>
        <end position="14"/>
    </location>
</feature>
<keyword evidence="7" id="KW-0804">Transcription</keyword>
<evidence type="ECO:0000256" key="4">
    <source>
        <dbReference type="ARBA" id="ARBA00022833"/>
    </source>
</evidence>
<evidence type="ECO:0000256" key="8">
    <source>
        <dbReference type="ARBA" id="ARBA00023242"/>
    </source>
</evidence>
<feature type="compositionally biased region" description="Low complexity" evidence="10">
    <location>
        <begin position="759"/>
        <end position="781"/>
    </location>
</feature>
<keyword evidence="4" id="KW-0862">Zinc</keyword>
<sequence length="955" mass="100503">MTEHDFRFPRRPDPLAHGGAHGGINHPTLESASSNLSQTRAIAKTRLLDNALFPSLENAAAAESTKSIDQLRDGDPLVAQVWKFFSKTKQQLPNQERLENLTWRMMALYVRKQKQDGEARLVKDQQSRLDHPATKNAPSGIAQLRKTSDINVDNNSDAMKLDDFIYSENVVTPGGLMSPPPAPSKFDEASPTSGPSASAIPIKSHKDTSSHFVPQSVPHQQRSGNSEFNYVQRHHRKTSIDERRNRKRPANFSPHMLAVNSSTSGGGSNLEADSELRGYSLDNTNSVTMQQLTRGGSSAVPFALDTFMENDAVMNQAAQFQQSFSFSPSSSPMIPHGPFSNMYNNNSPVPSSLIAPDLYSPPGSAYQSTASTPMAMGEGDNLYFGSQDNRQQRQQGMKPHHPGQHMANNMANNMGHNQQFMYNGQNNGNQMYSAAGTESGSLSAFSTAPSSFSHIDPSQVFQNDCQVASPTVSMRPDNMFSFGVDSDDEDGTHNLQGQNMSMHGDFATSIDEVGSLGWDASLPGQFSTQAARFPGGPPRKQVMIGSTTTDYVENHGDWEGSGLGRSQSFKGNDKQQQNIPRTASTPSHLATKHNGFEQIAQSLPASPGDNVHGTMSGFSSAAPSRASSPPPVSKRGSSTNLQAAAAAAAGAGAGAGAGTGVHQNDGGAPTTCTNCFTQTTPLWRRNPEGQPLCNACGLFLKLHGVVRPLSLKTDVIKKRNRGSGPNGSGGGARSRKNATGSAIASRKNSTLSMATVAASSSNNNNTGSLINNSNNNNNSVSPPATRNMLPKESESPVATTAGSGANTAGSTPNSHHGNAGAGGKGVVPIAAAPPKATPGPGASSASRSGAASASSKRQRRHSKSAGTDGSSGMEIDSPNETAGSSDPSRSIGNTPTMASLSTSMLSSSFGIVPHRHAMSHGSIMSLGHHQPGGPQHSTGGASAGPQEWEWLTMSL</sequence>
<dbReference type="Proteomes" id="UP001562357">
    <property type="component" value="Unassembled WGS sequence"/>
</dbReference>
<evidence type="ECO:0000256" key="1">
    <source>
        <dbReference type="ARBA" id="ARBA00004123"/>
    </source>
</evidence>
<feature type="region of interest" description="Disordered" evidence="10">
    <location>
        <begin position="716"/>
        <end position="899"/>
    </location>
</feature>
<dbReference type="InterPro" id="IPR013860">
    <property type="entry name" value="AreA_GATA"/>
</dbReference>
<keyword evidence="2" id="KW-0479">Metal-binding</keyword>